<name>A0A9J6ARE0_SOLCO</name>
<sequence length="163" mass="18644">MKFPGTEAVWDSFSNASDANLVAEHQIWAAMCPQGKNRAFNITNGDVFKWKHLWKVLAEEIGVEYVEFNAKEKIITLSEMMKDKGTVWDKIVRDNKLISTKLEEVGLWDFADMLLGEGTCRLSSINRSKENGFIGFRNSINFYVTLAIWTTWQTKKSVIQTKG</sequence>
<accession>A0A9J6ARE0</accession>
<evidence type="ECO:0000313" key="1">
    <source>
        <dbReference type="EMBL" id="KAG5626851.1"/>
    </source>
</evidence>
<dbReference type="AlphaFoldDB" id="A0A9J6ARE0"/>
<dbReference type="PANTHER" id="PTHR32487">
    <property type="entry name" value="3-OXO-DELTA(4,5)-STEROID 5-BETA-REDUCTASE"/>
    <property type="match status" value="1"/>
</dbReference>
<proteinExistence type="predicted"/>
<dbReference type="Proteomes" id="UP000824120">
    <property type="component" value="Chromosome 2"/>
</dbReference>
<reference evidence="1 2" key="1">
    <citation type="submission" date="2020-09" db="EMBL/GenBank/DDBJ databases">
        <title>De no assembly of potato wild relative species, Solanum commersonii.</title>
        <authorList>
            <person name="Cho K."/>
        </authorList>
    </citation>
    <scope>NUCLEOTIDE SEQUENCE [LARGE SCALE GENOMIC DNA]</scope>
    <source>
        <strain evidence="1">LZ3.2</strain>
        <tissue evidence="1">Leaf</tissue>
    </source>
</reference>
<organism evidence="1 2">
    <name type="scientific">Solanum commersonii</name>
    <name type="common">Commerson's wild potato</name>
    <name type="synonym">Commerson's nightshade</name>
    <dbReference type="NCBI Taxonomy" id="4109"/>
    <lineage>
        <taxon>Eukaryota</taxon>
        <taxon>Viridiplantae</taxon>
        <taxon>Streptophyta</taxon>
        <taxon>Embryophyta</taxon>
        <taxon>Tracheophyta</taxon>
        <taxon>Spermatophyta</taxon>
        <taxon>Magnoliopsida</taxon>
        <taxon>eudicotyledons</taxon>
        <taxon>Gunneridae</taxon>
        <taxon>Pentapetalae</taxon>
        <taxon>asterids</taxon>
        <taxon>lamiids</taxon>
        <taxon>Solanales</taxon>
        <taxon>Solanaceae</taxon>
        <taxon>Solanoideae</taxon>
        <taxon>Solaneae</taxon>
        <taxon>Solanum</taxon>
    </lineage>
</organism>
<dbReference type="Gene3D" id="3.40.50.720">
    <property type="entry name" value="NAD(P)-binding Rossmann-like Domain"/>
    <property type="match status" value="1"/>
</dbReference>
<keyword evidence="2" id="KW-1185">Reference proteome</keyword>
<evidence type="ECO:0000313" key="2">
    <source>
        <dbReference type="Proteomes" id="UP000824120"/>
    </source>
</evidence>
<dbReference type="PANTHER" id="PTHR32487:SF10">
    <property type="entry name" value="3-OXO-DELTA(4,5)-STEROID 5-BETA-REDUCTASE-LIKE"/>
    <property type="match status" value="1"/>
</dbReference>
<protein>
    <submittedName>
        <fullName evidence="1">Uncharacterized protein</fullName>
    </submittedName>
</protein>
<comment type="caution">
    <text evidence="1">The sequence shown here is derived from an EMBL/GenBank/DDBJ whole genome shotgun (WGS) entry which is preliminary data.</text>
</comment>
<dbReference type="OrthoDB" id="1731983at2759"/>
<dbReference type="EMBL" id="JACXVP010000002">
    <property type="protein sequence ID" value="KAG5626851.1"/>
    <property type="molecule type" value="Genomic_DNA"/>
</dbReference>
<gene>
    <name evidence="1" type="ORF">H5410_012069</name>
</gene>